<dbReference type="Proteomes" id="UP001169066">
    <property type="component" value="Unassembled WGS sequence"/>
</dbReference>
<evidence type="ECO:0008006" key="3">
    <source>
        <dbReference type="Google" id="ProtNLM"/>
    </source>
</evidence>
<sequence>MAIEKVNLADATISINAKSNAAAVEVITCLVGELSFSKGEREFVTEACHTGESTGTGIKRYPEGEFTIIFDSSNTYGAQVMLEAALNHTGDFANDNTLEFEIEFNNKKTELGSGALMKTEMLIGSFTANITAQGDSKITCRYKQMTDYTLTAAA</sequence>
<dbReference type="EMBL" id="JAQIBC010000012">
    <property type="protein sequence ID" value="MDM5264680.1"/>
    <property type="molecule type" value="Genomic_DNA"/>
</dbReference>
<comment type="caution">
    <text evidence="1">The sequence shown here is derived from an EMBL/GenBank/DDBJ whole genome shotgun (WGS) entry which is preliminary data.</text>
</comment>
<evidence type="ECO:0000313" key="1">
    <source>
        <dbReference type="EMBL" id="MDM5264680.1"/>
    </source>
</evidence>
<gene>
    <name evidence="1" type="ORF">PF327_10785</name>
</gene>
<proteinExistence type="predicted"/>
<name>A0ABT7QUI6_9BACT</name>
<keyword evidence="2" id="KW-1185">Reference proteome</keyword>
<protein>
    <recommendedName>
        <fullName evidence="3">DUF3224 domain-containing protein</fullName>
    </recommendedName>
</protein>
<dbReference type="RefSeq" id="WP_289402580.1">
    <property type="nucleotide sequence ID" value="NZ_JAQIBC010000012.1"/>
</dbReference>
<evidence type="ECO:0000313" key="2">
    <source>
        <dbReference type="Proteomes" id="UP001169066"/>
    </source>
</evidence>
<reference evidence="1" key="1">
    <citation type="submission" date="2023-01" db="EMBL/GenBank/DDBJ databases">
        <title>Sulfurovum sp. XTW-4 genome assembly.</title>
        <authorList>
            <person name="Wang J."/>
        </authorList>
    </citation>
    <scope>NUCLEOTIDE SEQUENCE</scope>
    <source>
        <strain evidence="1">XTW-4</strain>
    </source>
</reference>
<accession>A0ABT7QUI6</accession>
<organism evidence="1 2">
    <name type="scientific">Sulfurovum xiamenensis</name>
    <dbReference type="NCBI Taxonomy" id="3019066"/>
    <lineage>
        <taxon>Bacteria</taxon>
        <taxon>Pseudomonadati</taxon>
        <taxon>Campylobacterota</taxon>
        <taxon>Epsilonproteobacteria</taxon>
        <taxon>Campylobacterales</taxon>
        <taxon>Sulfurovaceae</taxon>
        <taxon>Sulfurovum</taxon>
    </lineage>
</organism>